<evidence type="ECO:0000313" key="2">
    <source>
        <dbReference type="EMBL" id="NIK54305.1"/>
    </source>
</evidence>
<evidence type="ECO:0000256" key="1">
    <source>
        <dbReference type="SAM" id="MobiDB-lite"/>
    </source>
</evidence>
<protein>
    <submittedName>
        <fullName evidence="2">Uncharacterized protein</fullName>
    </submittedName>
</protein>
<feature type="compositionally biased region" description="Basic and acidic residues" evidence="1">
    <location>
        <begin position="37"/>
        <end position="49"/>
    </location>
</feature>
<evidence type="ECO:0000313" key="3">
    <source>
        <dbReference type="Proteomes" id="UP000555407"/>
    </source>
</evidence>
<accession>A0A7X5ZY67</accession>
<proteinExistence type="predicted"/>
<name>A0A7X5ZY67_9ACTN</name>
<sequence>MTQATGKPVGDEPAGDETGSDADVPLDPSAEQDSDTADDHQQRDRYQPL</sequence>
<dbReference type="AlphaFoldDB" id="A0A7X5ZY67"/>
<dbReference type="EMBL" id="JAASRO010000001">
    <property type="protein sequence ID" value="NIK54305.1"/>
    <property type="molecule type" value="Genomic_DNA"/>
</dbReference>
<comment type="caution">
    <text evidence="2">The sequence shown here is derived from an EMBL/GenBank/DDBJ whole genome shotgun (WGS) entry which is preliminary data.</text>
</comment>
<dbReference type="Proteomes" id="UP000555407">
    <property type="component" value="Unassembled WGS sequence"/>
</dbReference>
<dbReference type="RefSeq" id="WP_167203145.1">
    <property type="nucleotide sequence ID" value="NZ_JAASRO010000001.1"/>
</dbReference>
<feature type="region of interest" description="Disordered" evidence="1">
    <location>
        <begin position="1"/>
        <end position="49"/>
    </location>
</feature>
<gene>
    <name evidence="2" type="ORF">BJY22_000022</name>
</gene>
<keyword evidence="3" id="KW-1185">Reference proteome</keyword>
<organism evidence="2 3">
    <name type="scientific">Kribbella shirazensis</name>
    <dbReference type="NCBI Taxonomy" id="1105143"/>
    <lineage>
        <taxon>Bacteria</taxon>
        <taxon>Bacillati</taxon>
        <taxon>Actinomycetota</taxon>
        <taxon>Actinomycetes</taxon>
        <taxon>Propionibacteriales</taxon>
        <taxon>Kribbellaceae</taxon>
        <taxon>Kribbella</taxon>
    </lineage>
</organism>
<reference evidence="2 3" key="1">
    <citation type="submission" date="2020-03" db="EMBL/GenBank/DDBJ databases">
        <title>Sequencing the genomes of 1000 actinobacteria strains.</title>
        <authorList>
            <person name="Klenk H.-P."/>
        </authorList>
    </citation>
    <scope>NUCLEOTIDE SEQUENCE [LARGE SCALE GENOMIC DNA]</scope>
    <source>
        <strain evidence="2 3">DSM 45490</strain>
    </source>
</reference>